<dbReference type="AlphaFoldDB" id="A0A0F9YMC7"/>
<dbReference type="EMBL" id="JPQZ01000166">
    <property type="protein sequence ID" value="KKO73942.1"/>
    <property type="molecule type" value="Genomic_DNA"/>
</dbReference>
<dbReference type="RefSeq" id="XP_024329684.1">
    <property type="nucleotide sequence ID" value="XM_024474194.1"/>
</dbReference>
<proteinExistence type="predicted"/>
<protein>
    <submittedName>
        <fullName evidence="1">Uncharacterized protein</fullName>
    </submittedName>
</protein>
<keyword evidence="2" id="KW-1185">Reference proteome</keyword>
<evidence type="ECO:0000313" key="2">
    <source>
        <dbReference type="Proteomes" id="UP000034350"/>
    </source>
</evidence>
<evidence type="ECO:0000313" key="1">
    <source>
        <dbReference type="EMBL" id="KKO73942.1"/>
    </source>
</evidence>
<gene>
    <name evidence="1" type="ORF">AAJ76_166000207</name>
</gene>
<organism evidence="1 2">
    <name type="scientific">Vairimorpha ceranae</name>
    <dbReference type="NCBI Taxonomy" id="40302"/>
    <lineage>
        <taxon>Eukaryota</taxon>
        <taxon>Fungi</taxon>
        <taxon>Fungi incertae sedis</taxon>
        <taxon>Microsporidia</taxon>
        <taxon>Nosematidae</taxon>
        <taxon>Vairimorpha</taxon>
    </lineage>
</organism>
<dbReference type="Proteomes" id="UP000034350">
    <property type="component" value="Unassembled WGS sequence"/>
</dbReference>
<accession>A0A0F9YMC7</accession>
<sequence>MKDSYMGAIQKYELSSDDCSQGTGRLLNELEIVVYPPNLGKWKEQSSREMFLKE</sequence>
<name>A0A0F9YMC7_9MICR</name>
<reference evidence="1 2" key="1">
    <citation type="journal article" date="2015" name="Environ. Microbiol.">
        <title>Genome analyses suggest the presence of polyploidy and recent human-driven expansions in eight global populations of the honeybee pathogen Nosema ceranae.</title>
        <authorList>
            <person name="Pelin A."/>
            <person name="Selman M."/>
            <person name="Aris-Brosou S."/>
            <person name="Farinelli L."/>
            <person name="Corradi N."/>
        </authorList>
    </citation>
    <scope>NUCLEOTIDE SEQUENCE [LARGE SCALE GENOMIC DNA]</scope>
    <source>
        <strain evidence="1 2">PA08 1199</strain>
    </source>
</reference>
<comment type="caution">
    <text evidence="1">The sequence shown here is derived from an EMBL/GenBank/DDBJ whole genome shotgun (WGS) entry which is preliminary data.</text>
</comment>
<dbReference type="VEuPathDB" id="MicrosporidiaDB:AAJ76_166000207"/>
<dbReference type="GeneID" id="36319104"/>